<dbReference type="InterPro" id="IPR051533">
    <property type="entry name" value="WaaL-like"/>
</dbReference>
<evidence type="ECO:0000256" key="4">
    <source>
        <dbReference type="ARBA" id="ARBA00023136"/>
    </source>
</evidence>
<dbReference type="Proteomes" id="UP000196342">
    <property type="component" value="Unassembled WGS sequence"/>
</dbReference>
<feature type="transmembrane region" description="Helical" evidence="5">
    <location>
        <begin position="44"/>
        <end position="62"/>
    </location>
</feature>
<protein>
    <recommendedName>
        <fullName evidence="6">O-antigen ligase-related domain-containing protein</fullName>
    </recommendedName>
</protein>
<feature type="transmembrane region" description="Helical" evidence="5">
    <location>
        <begin position="164"/>
        <end position="184"/>
    </location>
</feature>
<keyword evidence="3 5" id="KW-1133">Transmembrane helix</keyword>
<feature type="transmembrane region" description="Helical" evidence="5">
    <location>
        <begin position="273"/>
        <end position="291"/>
    </location>
</feature>
<proteinExistence type="predicted"/>
<sequence length="454" mass="50472">MRWVSRHPLRLRLVWPVLSNGSGIIMRFDGAAGLAQRMPMLGRVVQAAPLALLLGCCLILTLPASGRTLFYILCSLSLLFLPLAMFQRLEAKPKALNLLLSFALLIFIGFRAAWLWYFPAPTDAGLFPVAFAYQLSNKIWLSALPLLLFPLWSPFRERLSPAGATLALVSASALLSMITLKAWYDAHGVRVGLGSLYATGAAYLLSAIHFFALLLFHPFRLKKWQWLGLCLLIALQFMSIVATGTRAALLVYLFVLGCALLWRFGLHQSWRTYAIAALLSVATLWLSWAAVGSRVKQAQADLIAYSQGNADTSLGIRFSLWDAGVHAVREQPWGQSIQARDVLFHQLVKDGALNKAALIMRDVHLHNEWLEILSLQGLPGALSWLIFLLGFGVYGWKRGGFFRRFALFYIGFWLVFGLSDVLLLSPQIAMFGAMFAALGLYLAPIFDARDERGL</sequence>
<evidence type="ECO:0000256" key="1">
    <source>
        <dbReference type="ARBA" id="ARBA00004141"/>
    </source>
</evidence>
<dbReference type="Pfam" id="PF04932">
    <property type="entry name" value="Wzy_C"/>
    <property type="match status" value="1"/>
</dbReference>
<evidence type="ECO:0000313" key="8">
    <source>
        <dbReference type="Proteomes" id="UP000196342"/>
    </source>
</evidence>
<keyword evidence="8" id="KW-1185">Reference proteome</keyword>
<evidence type="ECO:0000256" key="3">
    <source>
        <dbReference type="ARBA" id="ARBA00022989"/>
    </source>
</evidence>
<comment type="subcellular location">
    <subcellularLocation>
        <location evidence="1">Membrane</location>
        <topology evidence="1">Multi-pass membrane protein</topology>
    </subcellularLocation>
</comment>
<evidence type="ECO:0000256" key="5">
    <source>
        <dbReference type="SAM" id="Phobius"/>
    </source>
</evidence>
<feature type="transmembrane region" description="Helical" evidence="5">
    <location>
        <begin position="130"/>
        <end position="152"/>
    </location>
</feature>
<feature type="transmembrane region" description="Helical" evidence="5">
    <location>
        <begin position="406"/>
        <end position="422"/>
    </location>
</feature>
<feature type="transmembrane region" description="Helical" evidence="5">
    <location>
        <begin position="196"/>
        <end position="217"/>
    </location>
</feature>
<feature type="transmembrane region" description="Helical" evidence="5">
    <location>
        <begin position="249"/>
        <end position="266"/>
    </location>
</feature>
<comment type="caution">
    <text evidence="7">The sequence shown here is derived from an EMBL/GenBank/DDBJ whole genome shotgun (WGS) entry which is preliminary data.</text>
</comment>
<dbReference type="PANTHER" id="PTHR37422">
    <property type="entry name" value="TEICHURONIC ACID BIOSYNTHESIS PROTEIN TUAE"/>
    <property type="match status" value="1"/>
</dbReference>
<feature type="transmembrane region" description="Helical" evidence="5">
    <location>
        <begin position="372"/>
        <end position="394"/>
    </location>
</feature>
<dbReference type="EMBL" id="NHOO01000001">
    <property type="protein sequence ID" value="OVE50457.1"/>
    <property type="molecule type" value="Genomic_DNA"/>
</dbReference>
<evidence type="ECO:0000256" key="2">
    <source>
        <dbReference type="ARBA" id="ARBA00022692"/>
    </source>
</evidence>
<evidence type="ECO:0000259" key="6">
    <source>
        <dbReference type="Pfam" id="PF04932"/>
    </source>
</evidence>
<keyword evidence="4 5" id="KW-0472">Membrane</keyword>
<feature type="transmembrane region" description="Helical" evidence="5">
    <location>
        <begin position="428"/>
        <end position="446"/>
    </location>
</feature>
<feature type="transmembrane region" description="Helical" evidence="5">
    <location>
        <begin position="98"/>
        <end position="118"/>
    </location>
</feature>
<gene>
    <name evidence="7" type="ORF">CBW21_00230</name>
</gene>
<keyword evidence="2 5" id="KW-0812">Transmembrane</keyword>
<evidence type="ECO:0000313" key="7">
    <source>
        <dbReference type="EMBL" id="OVE50457.1"/>
    </source>
</evidence>
<feature type="transmembrane region" description="Helical" evidence="5">
    <location>
        <begin position="224"/>
        <end position="243"/>
    </location>
</feature>
<name>A0A202BFY8_CHRVL</name>
<dbReference type="PANTHER" id="PTHR37422:SF13">
    <property type="entry name" value="LIPOPOLYSACCHARIDE BIOSYNTHESIS PROTEIN PA4999-RELATED"/>
    <property type="match status" value="1"/>
</dbReference>
<feature type="transmembrane region" description="Helical" evidence="5">
    <location>
        <begin position="68"/>
        <end position="86"/>
    </location>
</feature>
<organism evidence="7 8">
    <name type="scientific">Chromobacterium violaceum</name>
    <dbReference type="NCBI Taxonomy" id="536"/>
    <lineage>
        <taxon>Bacteria</taxon>
        <taxon>Pseudomonadati</taxon>
        <taxon>Pseudomonadota</taxon>
        <taxon>Betaproteobacteria</taxon>
        <taxon>Neisseriales</taxon>
        <taxon>Chromobacteriaceae</taxon>
        <taxon>Chromobacterium</taxon>
    </lineage>
</organism>
<dbReference type="GO" id="GO:0016020">
    <property type="term" value="C:membrane"/>
    <property type="evidence" value="ECO:0007669"/>
    <property type="project" value="UniProtKB-SubCell"/>
</dbReference>
<feature type="domain" description="O-antigen ligase-related" evidence="6">
    <location>
        <begin position="232"/>
        <end position="385"/>
    </location>
</feature>
<reference evidence="7 8" key="1">
    <citation type="submission" date="2017-05" db="EMBL/GenBank/DDBJ databases">
        <title>Chromobacterium violaceum GHPS1 isolated from Hydrocarbon polluted soil in French Guiana display an awesome secondary metabolite arsenal and a battery of drug and heavy-metal-resistance and detoxification of xenobiotics proteins.</title>
        <authorList>
            <person name="Belbahri L."/>
        </authorList>
    </citation>
    <scope>NUCLEOTIDE SEQUENCE [LARGE SCALE GENOMIC DNA]</scope>
    <source>
        <strain evidence="7 8">GHPS1</strain>
    </source>
</reference>
<accession>A0A202BFY8</accession>
<dbReference type="InterPro" id="IPR007016">
    <property type="entry name" value="O-antigen_ligase-rel_domated"/>
</dbReference>
<dbReference type="AlphaFoldDB" id="A0A202BFY8"/>